<gene>
    <name evidence="25" type="primary">LOC114648901</name>
</gene>
<comment type="subcellular location">
    <subcellularLocation>
        <location evidence="3">Early endosome membrane</location>
        <topology evidence="3">Multi-pass membrane protein</topology>
    </subcellularLocation>
    <subcellularLocation>
        <location evidence="1">Late endosome membrane</location>
        <topology evidence="1">Multi-pass membrane protein</topology>
    </subcellularLocation>
    <subcellularLocation>
        <location evidence="2">Recycling endosome membrane</location>
        <topology evidence="2">Multi-pass membrane protein</topology>
    </subcellularLocation>
</comment>
<feature type="compositionally biased region" description="Pro residues" evidence="20">
    <location>
        <begin position="1190"/>
        <end position="1205"/>
    </location>
</feature>
<dbReference type="SUPFAM" id="SSF81660">
    <property type="entry name" value="Metal cation-transporting ATPase, ATP-binding domain N"/>
    <property type="match status" value="1"/>
</dbReference>
<dbReference type="SFLD" id="SFLDS00003">
    <property type="entry name" value="Haloacid_Dehalogenase"/>
    <property type="match status" value="1"/>
</dbReference>
<dbReference type="GO" id="GO:0015662">
    <property type="term" value="F:P-type ion transporter activity"/>
    <property type="evidence" value="ECO:0007669"/>
    <property type="project" value="InterPro"/>
</dbReference>
<dbReference type="AlphaFoldDB" id="A0A8C4S4Q4"/>
<reference evidence="25" key="2">
    <citation type="submission" date="2025-08" db="UniProtKB">
        <authorList>
            <consortium name="Ensembl"/>
        </authorList>
    </citation>
    <scope>IDENTIFICATION</scope>
</reference>
<dbReference type="InterPro" id="IPR047821">
    <property type="entry name" value="P5B-type_ATPase"/>
</dbReference>
<feature type="transmembrane region" description="Helical" evidence="21">
    <location>
        <begin position="993"/>
        <end position="1015"/>
    </location>
</feature>
<feature type="transmembrane region" description="Helical" evidence="21">
    <location>
        <begin position="392"/>
        <end position="412"/>
    </location>
</feature>
<keyword evidence="6 21" id="KW-0812">Transmembrane</keyword>
<dbReference type="Pfam" id="PF13246">
    <property type="entry name" value="Cation_ATPase"/>
    <property type="match status" value="1"/>
</dbReference>
<feature type="transmembrane region" description="Helical" evidence="21">
    <location>
        <begin position="29"/>
        <end position="50"/>
    </location>
</feature>
<evidence type="ECO:0000256" key="6">
    <source>
        <dbReference type="ARBA" id="ARBA00022692"/>
    </source>
</evidence>
<dbReference type="FunFam" id="3.40.50.1000:FF:000045">
    <property type="entry name" value="Cation-transporting ATPase"/>
    <property type="match status" value="1"/>
</dbReference>
<evidence type="ECO:0000259" key="23">
    <source>
        <dbReference type="Pfam" id="PF00690"/>
    </source>
</evidence>
<dbReference type="GO" id="GO:0019829">
    <property type="term" value="F:ATPase-coupled monoatomic cation transmembrane transporter activity"/>
    <property type="evidence" value="ECO:0007669"/>
    <property type="project" value="InterPro"/>
</dbReference>
<dbReference type="InterPro" id="IPR047819">
    <property type="entry name" value="P5A-ATPase_N"/>
</dbReference>
<proteinExistence type="inferred from homology"/>
<dbReference type="SUPFAM" id="SSF81665">
    <property type="entry name" value="Calcium ATPase, transmembrane domain M"/>
    <property type="match status" value="1"/>
</dbReference>
<dbReference type="Gene3D" id="1.20.1110.10">
    <property type="entry name" value="Calcium-transporting ATPase, transmembrane domain"/>
    <property type="match status" value="1"/>
</dbReference>
<reference evidence="25" key="1">
    <citation type="submission" date="2021-06" db="EMBL/GenBank/DDBJ databases">
        <authorList>
            <consortium name="Wellcome Sanger Institute Data Sharing"/>
        </authorList>
    </citation>
    <scope>NUCLEOTIDE SEQUENCE [LARGE SCALE GENOMIC DNA]</scope>
</reference>
<evidence type="ECO:0000256" key="1">
    <source>
        <dbReference type="ARBA" id="ARBA00004107"/>
    </source>
</evidence>
<dbReference type="InterPro" id="IPR059000">
    <property type="entry name" value="ATPase_P-type_domA"/>
</dbReference>
<dbReference type="GeneTree" id="ENSGT00940000155941"/>
<evidence type="ECO:0000256" key="10">
    <source>
        <dbReference type="ARBA" id="ARBA00022840"/>
    </source>
</evidence>
<dbReference type="GO" id="GO:0006874">
    <property type="term" value="P:intracellular calcium ion homeostasis"/>
    <property type="evidence" value="ECO:0007669"/>
    <property type="project" value="TreeGrafter"/>
</dbReference>
<reference evidence="25" key="3">
    <citation type="submission" date="2025-09" db="UniProtKB">
        <authorList>
            <consortium name="Ensembl"/>
        </authorList>
    </citation>
    <scope>IDENTIFICATION</scope>
</reference>
<dbReference type="PROSITE" id="PS00154">
    <property type="entry name" value="ATPASE_E1_E2"/>
    <property type="match status" value="1"/>
</dbReference>
<dbReference type="SFLD" id="SFLDF00027">
    <property type="entry name" value="p-type_atpase"/>
    <property type="match status" value="1"/>
</dbReference>
<evidence type="ECO:0000256" key="7">
    <source>
        <dbReference type="ARBA" id="ARBA00022723"/>
    </source>
</evidence>
<organism evidence="25 26">
    <name type="scientific">Erpetoichthys calabaricus</name>
    <name type="common">Rope fish</name>
    <name type="synonym">Calamoichthys calabaricus</name>
    <dbReference type="NCBI Taxonomy" id="27687"/>
    <lineage>
        <taxon>Eukaryota</taxon>
        <taxon>Metazoa</taxon>
        <taxon>Chordata</taxon>
        <taxon>Craniata</taxon>
        <taxon>Vertebrata</taxon>
        <taxon>Euteleostomi</taxon>
        <taxon>Actinopterygii</taxon>
        <taxon>Polypteriformes</taxon>
        <taxon>Polypteridae</taxon>
        <taxon>Erpetoichthys</taxon>
    </lineage>
</organism>
<keyword evidence="26" id="KW-1185">Reference proteome</keyword>
<dbReference type="Gene3D" id="3.40.1110.10">
    <property type="entry name" value="Calcium-transporting ATPase, cytoplasmic domain N"/>
    <property type="match status" value="1"/>
</dbReference>
<dbReference type="Pfam" id="PF12409">
    <property type="entry name" value="P5-ATPase"/>
    <property type="match status" value="1"/>
</dbReference>
<dbReference type="InterPro" id="IPR023299">
    <property type="entry name" value="ATPase_P-typ_cyto_dom_N"/>
</dbReference>
<dbReference type="InterPro" id="IPR006544">
    <property type="entry name" value="P-type_TPase_V"/>
</dbReference>
<name>A0A8C4S4Q4_ERPCA</name>
<evidence type="ECO:0000256" key="19">
    <source>
        <dbReference type="ARBA" id="ARBA00076813"/>
    </source>
</evidence>
<evidence type="ECO:0000256" key="18">
    <source>
        <dbReference type="ARBA" id="ARBA00074226"/>
    </source>
</evidence>
<dbReference type="NCBIfam" id="TIGR01494">
    <property type="entry name" value="ATPase_P-type"/>
    <property type="match status" value="2"/>
</dbReference>
<evidence type="ECO:0000256" key="5">
    <source>
        <dbReference type="ARBA" id="ARBA00022553"/>
    </source>
</evidence>
<dbReference type="PANTHER" id="PTHR45630">
    <property type="entry name" value="CATION-TRANSPORTING ATPASE-RELATED"/>
    <property type="match status" value="1"/>
</dbReference>
<dbReference type="EC" id="7.6.2.16" evidence="17"/>
<evidence type="ECO:0000259" key="24">
    <source>
        <dbReference type="Pfam" id="PF12409"/>
    </source>
</evidence>
<keyword evidence="12" id="KW-1278">Translocase</keyword>
<dbReference type="SUPFAM" id="SSF81653">
    <property type="entry name" value="Calcium ATPase, transduction domain A"/>
    <property type="match status" value="1"/>
</dbReference>
<dbReference type="GO" id="GO:0015594">
    <property type="term" value="F:ABC-type putrescine transporter activity"/>
    <property type="evidence" value="ECO:0007669"/>
    <property type="project" value="UniProtKB-EC"/>
</dbReference>
<comment type="function">
    <text evidence="16">ATP-driven pump involved in endocytosis-dependent polyamine transport. Uses ATP as an energy source to transfer polyamine precursor putrescine from the endosomal compartment to the cytosol.</text>
</comment>
<evidence type="ECO:0000259" key="22">
    <source>
        <dbReference type="Pfam" id="PF00122"/>
    </source>
</evidence>
<dbReference type="PRINTS" id="PR00119">
    <property type="entry name" value="CATATPASE"/>
</dbReference>
<dbReference type="FunFam" id="1.20.1110.10:FF:000023">
    <property type="entry name" value="Cation-transporting ATPase"/>
    <property type="match status" value="1"/>
</dbReference>
<dbReference type="PANTHER" id="PTHR45630:SF12">
    <property type="entry name" value="POLYAMINE-TRANSPORTING ATPASE 13A3"/>
    <property type="match status" value="1"/>
</dbReference>
<dbReference type="FunFam" id="3.40.1110.10:FF:000026">
    <property type="entry name" value="Cation-transporting ATPase"/>
    <property type="match status" value="1"/>
</dbReference>
<feature type="transmembrane region" description="Helical" evidence="21">
    <location>
        <begin position="953"/>
        <end position="972"/>
    </location>
</feature>
<dbReference type="InterPro" id="IPR036412">
    <property type="entry name" value="HAD-like_sf"/>
</dbReference>
<evidence type="ECO:0000313" key="25">
    <source>
        <dbReference type="Ensembl" id="ENSECRP00000011388.1"/>
    </source>
</evidence>
<keyword evidence="11" id="KW-0460">Magnesium</keyword>
<dbReference type="RefSeq" id="XP_028654056.1">
    <property type="nucleotide sequence ID" value="XM_028798223.2"/>
</dbReference>
<dbReference type="Ensembl" id="ENSECRT00000011575.1">
    <property type="protein sequence ID" value="ENSECRP00000011388.1"/>
    <property type="gene ID" value="ENSECRG00000007568.1"/>
</dbReference>
<dbReference type="GO" id="GO:0046872">
    <property type="term" value="F:metal ion binding"/>
    <property type="evidence" value="ECO:0007669"/>
    <property type="project" value="UniProtKB-KW"/>
</dbReference>
<dbReference type="Gene3D" id="2.70.150.10">
    <property type="entry name" value="Calcium-transporting ATPase, cytoplasmic transduction domain A"/>
    <property type="match status" value="1"/>
</dbReference>
<sequence length="1221" mass="138585">MERTERKYVNRGEEDELELWGFLPSTCKLLLVFLGVLCSGGFLLLLLFWLPEWSLRLTCREVPLSQARFLLLRTTDEFGTWFRVRVLTLLTPGSNPLGHPRKEDLASKLMQDMKSEIRYFRHQNVRYLWSPKEQNFTQLCALEKGTHLSDIFNQHSEGLSSATQEYRKLFYGANQIEVKVPSVVKLLVKEVLNPFYIFQIFSVILWSLNDYYYYASVILFMSVVSVCTSLFTIRKQFILLHDMVAAHNVVRCTVHRGHNETEEIFSTDLVPGDVIVIPASGMVMPCDAALLSGTCIVNESMLTGESVPVMKTQLPHPSCNATETPYQEDMYDVEQHKRHTLFCGTQVIQTRFYIGESIRAVVIRTGFNTTKGQLVNSILFPKPTDFRLYRDAIRFLLCLVGVAGIGMLYSIINSVQHGELVSEIILDALDIVTIAVPPALPAAMTAGIVYAQNRLKKKGIYSISPQRINVCGQLNLVCFDKTGTLTEDGLDLWGMLRVEDRRFGTLEHQVIMEVQPWSHFIVGMATCHSLTKIDGKLSGDPLDLKMFEATSWILEEPSAEETALHDQIMPTVVRPSQSMPLEMQLNPDEDPDMKMIMNQYEVGIVAQFPFSSVLQRMSVVTKTLGEKRMHAYLKGAPETVAKLCKEDSIPENYLEVLDSYTQQGLRVIALAHRKLEQKFTWHKLQNINRDLIECNMEFLGLIMMQNKLKPQSVPVLEQLRRACIRTVMVTGDSMLTAVSVARECGMIPPSGRVIVTKALPPHDGQPATINWIYNDDTSHPEDINIMTEQDELIKKRKLKDLEAAEHSPAEPSYHFAMNGKTFSVILDHFPDLLPKLLLCGTVYARMAPDQKTQLVEALQKVDYYVGMCGDGANDCGALKRAHAGISLSELEASVASPFTSKTPDISCVPDLIREGRAALVTSFCVFKFMALYSIIQYLTVLLLYSILSNMGDRQYLFIDLAIIMTAVFTMSLNPAWTELVRQRPPSSLISTQLLLSVVIQILLCMGFQVWVFLLVKTQQWYSIWQPGMNVCRENISEDMWAWNTTLHNTTEEEEEHNVKNFENTTLFFISCCQYLTVALTFSKGKPFRQPIYTNYLFLGCIVVMYTFILFLLLYPITALEEFFELVCVPFEWRITMLFIIAANLALALLLELELDEVSASYGRRFCCWRKGNTPKAKYKRLAQELMLDPDWPPRPKSSTKAPPPLSASTLPQGWPPETTNL</sequence>
<evidence type="ECO:0000256" key="12">
    <source>
        <dbReference type="ARBA" id="ARBA00022967"/>
    </source>
</evidence>
<evidence type="ECO:0000313" key="26">
    <source>
        <dbReference type="Proteomes" id="UP000694620"/>
    </source>
</evidence>
<dbReference type="GO" id="GO:0055038">
    <property type="term" value="C:recycling endosome membrane"/>
    <property type="evidence" value="ECO:0007669"/>
    <property type="project" value="UniProtKB-SubCell"/>
</dbReference>
<dbReference type="InterPro" id="IPR023298">
    <property type="entry name" value="ATPase_P-typ_TM_dom_sf"/>
</dbReference>
<feature type="transmembrane region" description="Helical" evidence="21">
    <location>
        <begin position="214"/>
        <end position="233"/>
    </location>
</feature>
<keyword evidence="8" id="KW-0547">Nucleotide-binding</keyword>
<evidence type="ECO:0000256" key="16">
    <source>
        <dbReference type="ARBA" id="ARBA00053935"/>
    </source>
</evidence>
<evidence type="ECO:0000256" key="21">
    <source>
        <dbReference type="SAM" id="Phobius"/>
    </source>
</evidence>
<evidence type="ECO:0000256" key="3">
    <source>
        <dbReference type="ARBA" id="ARBA00004520"/>
    </source>
</evidence>
<keyword evidence="5" id="KW-0597">Phosphoprotein</keyword>
<dbReference type="Gene3D" id="3.40.50.1000">
    <property type="entry name" value="HAD superfamily/HAD-like"/>
    <property type="match status" value="1"/>
</dbReference>
<feature type="compositionally biased region" description="Polar residues" evidence="20">
    <location>
        <begin position="1206"/>
        <end position="1221"/>
    </location>
</feature>
<feature type="transmembrane region" description="Helical" evidence="21">
    <location>
        <begin position="1134"/>
        <end position="1154"/>
    </location>
</feature>
<evidence type="ECO:0000256" key="9">
    <source>
        <dbReference type="ARBA" id="ARBA00022753"/>
    </source>
</evidence>
<dbReference type="FunFam" id="2.70.150.10:FF:000017">
    <property type="entry name" value="Cation-transporting ATPase"/>
    <property type="match status" value="1"/>
</dbReference>
<dbReference type="InterPro" id="IPR001757">
    <property type="entry name" value="P_typ_ATPase"/>
</dbReference>
<dbReference type="InterPro" id="IPR018303">
    <property type="entry name" value="ATPase_P-typ_P_site"/>
</dbReference>
<evidence type="ECO:0000256" key="2">
    <source>
        <dbReference type="ARBA" id="ARBA00004195"/>
    </source>
</evidence>
<dbReference type="SFLD" id="SFLDG00002">
    <property type="entry name" value="C1.7:_P-type_atpase_like"/>
    <property type="match status" value="1"/>
</dbReference>
<keyword evidence="10" id="KW-0067">ATP-binding</keyword>
<dbReference type="GO" id="GO:0016887">
    <property type="term" value="F:ATP hydrolysis activity"/>
    <property type="evidence" value="ECO:0007669"/>
    <property type="project" value="InterPro"/>
</dbReference>
<dbReference type="InterPro" id="IPR004014">
    <property type="entry name" value="ATPase_P-typ_cation-transptr_N"/>
</dbReference>
<evidence type="ECO:0000256" key="4">
    <source>
        <dbReference type="ARBA" id="ARBA00006000"/>
    </source>
</evidence>
<keyword evidence="9" id="KW-0967">Endosome</keyword>
<evidence type="ECO:0000256" key="15">
    <source>
        <dbReference type="ARBA" id="ARBA00051385"/>
    </source>
</evidence>
<dbReference type="Proteomes" id="UP000694620">
    <property type="component" value="Chromosome 3"/>
</dbReference>
<feature type="domain" description="Cation-transporting P-type ATPase N-terminal" evidence="23">
    <location>
        <begin position="154"/>
        <end position="206"/>
    </location>
</feature>
<feature type="region of interest" description="Disordered" evidence="20">
    <location>
        <begin position="1187"/>
        <end position="1221"/>
    </location>
</feature>
<evidence type="ECO:0000256" key="17">
    <source>
        <dbReference type="ARBA" id="ARBA00066779"/>
    </source>
</evidence>
<keyword evidence="14 21" id="KW-0472">Membrane</keyword>
<protein>
    <recommendedName>
        <fullName evidence="18">Polyamine-transporting ATPase 13A3</fullName>
        <ecNumber evidence="17">7.6.2.16</ecNumber>
    </recommendedName>
    <alternativeName>
        <fullName evidence="19">Putrescine transporting ATPase</fullName>
    </alternativeName>
</protein>
<comment type="similarity">
    <text evidence="4">Belongs to the cation transport ATPase (P-type) (TC 3.A.3) family. Type V subfamily.</text>
</comment>
<dbReference type="Pfam" id="PF00690">
    <property type="entry name" value="Cation_ATPase_N"/>
    <property type="match status" value="1"/>
</dbReference>
<dbReference type="SUPFAM" id="SSF56784">
    <property type="entry name" value="HAD-like"/>
    <property type="match status" value="1"/>
</dbReference>
<dbReference type="InterPro" id="IPR008250">
    <property type="entry name" value="ATPase_P-typ_transduc_dom_A_sf"/>
</dbReference>
<evidence type="ECO:0000256" key="13">
    <source>
        <dbReference type="ARBA" id="ARBA00022989"/>
    </source>
</evidence>
<dbReference type="NCBIfam" id="TIGR01657">
    <property type="entry name" value="P-ATPase-V"/>
    <property type="match status" value="1"/>
</dbReference>
<evidence type="ECO:0000256" key="20">
    <source>
        <dbReference type="SAM" id="MobiDB-lite"/>
    </source>
</evidence>
<keyword evidence="13 21" id="KW-1133">Transmembrane helix</keyword>
<dbReference type="FunFam" id="1.20.1110.10:FF:000026">
    <property type="entry name" value="Cation-transporting ATPase"/>
    <property type="match status" value="1"/>
</dbReference>
<accession>A0A8C4S4Q4</accession>
<feature type="domain" description="P-type ATPase A" evidence="22">
    <location>
        <begin position="252"/>
        <end position="378"/>
    </location>
</feature>
<comment type="catalytic activity">
    <reaction evidence="15">
        <text>putrescine(out) + ATP + H2O = putrescine(in) + ADP + phosphate + H(+)</text>
        <dbReference type="Rhea" id="RHEA:29995"/>
        <dbReference type="ChEBI" id="CHEBI:15377"/>
        <dbReference type="ChEBI" id="CHEBI:15378"/>
        <dbReference type="ChEBI" id="CHEBI:30616"/>
        <dbReference type="ChEBI" id="CHEBI:43474"/>
        <dbReference type="ChEBI" id="CHEBI:326268"/>
        <dbReference type="ChEBI" id="CHEBI:456216"/>
        <dbReference type="EC" id="7.6.2.16"/>
    </reaction>
    <physiologicalReaction direction="left-to-right" evidence="15">
        <dbReference type="Rhea" id="RHEA:29996"/>
    </physiologicalReaction>
</comment>
<evidence type="ECO:0000256" key="8">
    <source>
        <dbReference type="ARBA" id="ARBA00022741"/>
    </source>
</evidence>
<keyword evidence="7" id="KW-0479">Metal-binding</keyword>
<dbReference type="GO" id="GO:0005524">
    <property type="term" value="F:ATP binding"/>
    <property type="evidence" value="ECO:0007669"/>
    <property type="project" value="UniProtKB-KW"/>
</dbReference>
<feature type="transmembrane region" description="Helical" evidence="21">
    <location>
        <begin position="1094"/>
        <end position="1114"/>
    </location>
</feature>
<evidence type="ECO:0000256" key="11">
    <source>
        <dbReference type="ARBA" id="ARBA00022842"/>
    </source>
</evidence>
<feature type="transmembrane region" description="Helical" evidence="21">
    <location>
        <begin position="923"/>
        <end position="947"/>
    </location>
</feature>
<dbReference type="InterPro" id="IPR044492">
    <property type="entry name" value="P_typ_ATPase_HD_dom"/>
</dbReference>
<dbReference type="CDD" id="cd07542">
    <property type="entry name" value="P-type_ATPase_cation"/>
    <property type="match status" value="1"/>
</dbReference>
<dbReference type="Pfam" id="PF00122">
    <property type="entry name" value="E1-E2_ATPase"/>
    <property type="match status" value="1"/>
</dbReference>
<dbReference type="GO" id="GO:0031902">
    <property type="term" value="C:late endosome membrane"/>
    <property type="evidence" value="ECO:0007669"/>
    <property type="project" value="UniProtKB-SubCell"/>
</dbReference>
<dbReference type="GO" id="GO:0031901">
    <property type="term" value="C:early endosome membrane"/>
    <property type="evidence" value="ECO:0007669"/>
    <property type="project" value="UniProtKB-SubCell"/>
</dbReference>
<dbReference type="GeneID" id="114648901"/>
<feature type="domain" description="P5B-type ATPase N-terminal" evidence="24">
    <location>
        <begin position="13"/>
        <end position="130"/>
    </location>
</feature>
<evidence type="ECO:0000256" key="14">
    <source>
        <dbReference type="ARBA" id="ARBA00023136"/>
    </source>
</evidence>
<dbReference type="InterPro" id="IPR023214">
    <property type="entry name" value="HAD_sf"/>
</dbReference>